<dbReference type="AlphaFoldDB" id="X6MT76"/>
<dbReference type="Gene3D" id="1.25.40.10">
    <property type="entry name" value="Tetratricopeptide repeat domain"/>
    <property type="match status" value="2"/>
</dbReference>
<evidence type="ECO:0000256" key="3">
    <source>
        <dbReference type="PROSITE-ProRule" id="PRU00339"/>
    </source>
</evidence>
<accession>X6MT76</accession>
<dbReference type="SUPFAM" id="SSF48452">
    <property type="entry name" value="TPR-like"/>
    <property type="match status" value="1"/>
</dbReference>
<evidence type="ECO:0000313" key="4">
    <source>
        <dbReference type="EMBL" id="ETO17193.1"/>
    </source>
</evidence>
<dbReference type="InterPro" id="IPR011990">
    <property type="entry name" value="TPR-like_helical_dom_sf"/>
</dbReference>
<organism evidence="4 5">
    <name type="scientific">Reticulomyxa filosa</name>
    <dbReference type="NCBI Taxonomy" id="46433"/>
    <lineage>
        <taxon>Eukaryota</taxon>
        <taxon>Sar</taxon>
        <taxon>Rhizaria</taxon>
        <taxon>Retaria</taxon>
        <taxon>Foraminifera</taxon>
        <taxon>Monothalamids</taxon>
        <taxon>Reticulomyxidae</taxon>
        <taxon>Reticulomyxa</taxon>
    </lineage>
</organism>
<dbReference type="PANTHER" id="PTHR45641">
    <property type="entry name" value="TETRATRICOPEPTIDE REPEAT PROTEIN (AFU_ORTHOLOGUE AFUA_6G03870)"/>
    <property type="match status" value="1"/>
</dbReference>
<evidence type="ECO:0000256" key="2">
    <source>
        <dbReference type="ARBA" id="ARBA00022803"/>
    </source>
</evidence>
<evidence type="ECO:0000256" key="1">
    <source>
        <dbReference type="ARBA" id="ARBA00022737"/>
    </source>
</evidence>
<dbReference type="SMART" id="SM00028">
    <property type="entry name" value="TPR"/>
    <property type="match status" value="5"/>
</dbReference>
<keyword evidence="5" id="KW-1185">Reference proteome</keyword>
<keyword evidence="2 3" id="KW-0802">TPR repeat</keyword>
<name>X6MT76_RETFI</name>
<proteinExistence type="predicted"/>
<comment type="caution">
    <text evidence="4">The sequence shown here is derived from an EMBL/GenBank/DDBJ whole genome shotgun (WGS) entry which is preliminary data.</text>
</comment>
<evidence type="ECO:0000313" key="5">
    <source>
        <dbReference type="Proteomes" id="UP000023152"/>
    </source>
</evidence>
<dbReference type="InterPro" id="IPR019734">
    <property type="entry name" value="TPR_rpt"/>
</dbReference>
<keyword evidence="1" id="KW-0677">Repeat</keyword>
<reference evidence="4 5" key="1">
    <citation type="journal article" date="2013" name="Curr. Biol.">
        <title>The Genome of the Foraminiferan Reticulomyxa filosa.</title>
        <authorList>
            <person name="Glockner G."/>
            <person name="Hulsmann N."/>
            <person name="Schleicher M."/>
            <person name="Noegel A.A."/>
            <person name="Eichinger L."/>
            <person name="Gallinger C."/>
            <person name="Pawlowski J."/>
            <person name="Sierra R."/>
            <person name="Euteneuer U."/>
            <person name="Pillet L."/>
            <person name="Moustafa A."/>
            <person name="Platzer M."/>
            <person name="Groth M."/>
            <person name="Szafranski K."/>
            <person name="Schliwa M."/>
        </authorList>
    </citation>
    <scope>NUCLEOTIDE SEQUENCE [LARGE SCALE GENOMIC DNA]</scope>
</reference>
<dbReference type="Pfam" id="PF13424">
    <property type="entry name" value="TPR_12"/>
    <property type="match status" value="1"/>
</dbReference>
<gene>
    <name evidence="4" type="ORF">RFI_20137</name>
</gene>
<feature type="repeat" description="TPR" evidence="3">
    <location>
        <begin position="360"/>
        <end position="393"/>
    </location>
</feature>
<dbReference type="Proteomes" id="UP000023152">
    <property type="component" value="Unassembled WGS sequence"/>
</dbReference>
<dbReference type="PROSITE" id="PS50005">
    <property type="entry name" value="TPR"/>
    <property type="match status" value="2"/>
</dbReference>
<dbReference type="EMBL" id="ASPP01017118">
    <property type="protein sequence ID" value="ETO17193.1"/>
    <property type="molecule type" value="Genomic_DNA"/>
</dbReference>
<dbReference type="PROSITE" id="PS50293">
    <property type="entry name" value="TPR_REGION"/>
    <property type="match status" value="1"/>
</dbReference>
<feature type="repeat" description="TPR" evidence="3">
    <location>
        <begin position="318"/>
        <end position="351"/>
    </location>
</feature>
<protein>
    <submittedName>
        <fullName evidence="4">Uncharacterized protein</fullName>
    </submittedName>
</protein>
<sequence length="458" mass="53216">MSWKVIVSIASEKYELKLSALALVHFKKQVLEECKVVQQENECKLKITNINGEDIETDEHLQKAIGCNQLEFIAYFQSKSKNDDDDNKKDEISPISNEKEMNTLDFWKHWSVSWIKANVEAAKAVEQMIQKNEQGLIIIANNIIGSNNPNTSLFVGLINSSKLERKEFGEYKMYLIKQKLVMLDEVSIDGNVYAIDCQIQCKGHVEITTQLFVIKDVIIDETLKLSISPIQWNNKIHHDIPVRVQKFENEADEYAKQKLLNEASLQLEQAVKLCVENFGIIHPYVANTYNNLGLAYLHNQQWDKAIEFIFGTNHTWIANLYNNLGITYKRIKQYDKAIENYEKALQIALHTFGNNHIFVADMYRKLGNIFRDKKEYQTAIDWFLKSLEKKELLFGKKSCVVADANADLAFTFYRMEEEKNARKYYEEAWKIYDVVSGQFDRRALAVKNAVRNLSEYIM</sequence>
<dbReference type="PANTHER" id="PTHR45641:SF19">
    <property type="entry name" value="NEPHROCYSTIN-3"/>
    <property type="match status" value="1"/>
</dbReference>